<gene>
    <name evidence="1" type="ORF">SAMN05216222_4876</name>
</gene>
<evidence type="ECO:0000313" key="2">
    <source>
        <dbReference type="Proteomes" id="UP000198481"/>
    </source>
</evidence>
<proteinExistence type="predicted"/>
<dbReference type="EMBL" id="LT629762">
    <property type="protein sequence ID" value="SDT52409.1"/>
    <property type="molecule type" value="Genomic_DNA"/>
</dbReference>
<protein>
    <submittedName>
        <fullName evidence="1">Uncharacterized protein</fullName>
    </submittedName>
</protein>
<dbReference type="Proteomes" id="UP000198481">
    <property type="component" value="Chromosome I"/>
</dbReference>
<organism evidence="1 2">
    <name type="scientific">Pseudomonas prosekii</name>
    <dbReference type="NCBI Taxonomy" id="1148509"/>
    <lineage>
        <taxon>Bacteria</taxon>
        <taxon>Pseudomonadati</taxon>
        <taxon>Pseudomonadota</taxon>
        <taxon>Gammaproteobacteria</taxon>
        <taxon>Pseudomonadales</taxon>
        <taxon>Pseudomonadaceae</taxon>
        <taxon>Pseudomonas</taxon>
    </lineage>
</organism>
<reference evidence="1 2" key="1">
    <citation type="submission" date="2016-10" db="EMBL/GenBank/DDBJ databases">
        <authorList>
            <person name="de Groot N.N."/>
        </authorList>
    </citation>
    <scope>NUCLEOTIDE SEQUENCE [LARGE SCALE GENOMIC DNA]</scope>
    <source>
        <strain evidence="1 2">LMG 26867</strain>
    </source>
</reference>
<dbReference type="AlphaFoldDB" id="A0A1H2B376"/>
<evidence type="ECO:0000313" key="1">
    <source>
        <dbReference type="EMBL" id="SDT52409.1"/>
    </source>
</evidence>
<name>A0A1H2B376_9PSED</name>
<accession>A0A1H2B376</accession>
<sequence>MSHNFKPGDLALTLISLSILPAGSVVELYKVINPGDNLNCARHPIPAMRKGWWCAHVEIGDRLPFAETSLMPLRGDFAPAEQKSQAVPA</sequence>
<dbReference type="STRING" id="1148509.SAMN05216222_4876"/>
<dbReference type="RefSeq" id="WP_092280028.1">
    <property type="nucleotide sequence ID" value="NZ_LT629762.1"/>
</dbReference>